<keyword evidence="10" id="KW-1185">Reference proteome</keyword>
<keyword evidence="5 7" id="KW-1133">Transmembrane helix</keyword>
<accession>A0A5B0DWR4</accession>
<keyword evidence="3" id="KW-1003">Cell membrane</keyword>
<evidence type="ECO:0000256" key="4">
    <source>
        <dbReference type="ARBA" id="ARBA00022692"/>
    </source>
</evidence>
<dbReference type="SUPFAM" id="SSF161098">
    <property type="entry name" value="MetI-like"/>
    <property type="match status" value="1"/>
</dbReference>
<dbReference type="PROSITE" id="PS50928">
    <property type="entry name" value="ABC_TM1"/>
    <property type="match status" value="1"/>
</dbReference>
<dbReference type="Gene3D" id="1.10.3720.10">
    <property type="entry name" value="MetI-like"/>
    <property type="match status" value="1"/>
</dbReference>
<reference evidence="9 10" key="1">
    <citation type="submission" date="2019-08" db="EMBL/GenBank/DDBJ databases">
        <title>Aureimonas fodiniaquatilis sp. nov., isolated from a coal mine wastewater.</title>
        <authorList>
            <person name="Kim W."/>
        </authorList>
    </citation>
    <scope>NUCLEOTIDE SEQUENCE [LARGE SCALE GENOMIC DNA]</scope>
    <source>
        <strain evidence="9 10">CAU 1482</strain>
    </source>
</reference>
<dbReference type="GO" id="GO:0055085">
    <property type="term" value="P:transmembrane transport"/>
    <property type="evidence" value="ECO:0007669"/>
    <property type="project" value="InterPro"/>
</dbReference>
<sequence length="276" mass="30631">MRSSLANQFGVAVSLIVLVGFAVFPMYWMIKTSLTPLEDVFEFPPRFFSSDWTIDAYSRLMDNATLLNFMKNSLIVSVLSALGSLIVATFAAYSFSKFRFSGRNSLMYLILAGQMIPEVLLLVALYLLFDSLGLIETYAALILSFATFTLPLCIFMLKSYFDNIPDDLLEAGRIDGASNFQIMTQIFLPLARPGLVAVGLFAFIRAWNDFIYALTLGGQTRMTLPPGLVLQFGGEFRSLWPDLMAASFVTALPVMICFMFLQKHFIEGLTAGAVKG</sequence>
<proteinExistence type="inferred from homology"/>
<feature type="transmembrane region" description="Helical" evidence="7">
    <location>
        <begin position="107"/>
        <end position="129"/>
    </location>
</feature>
<feature type="transmembrane region" description="Helical" evidence="7">
    <location>
        <begin position="243"/>
        <end position="261"/>
    </location>
</feature>
<evidence type="ECO:0000256" key="2">
    <source>
        <dbReference type="ARBA" id="ARBA00022448"/>
    </source>
</evidence>
<comment type="similarity">
    <text evidence="7">Belongs to the binding-protein-dependent transport system permease family.</text>
</comment>
<keyword evidence="4 7" id="KW-0812">Transmembrane</keyword>
<dbReference type="PANTHER" id="PTHR32243">
    <property type="entry name" value="MALTOSE TRANSPORT SYSTEM PERMEASE-RELATED"/>
    <property type="match status" value="1"/>
</dbReference>
<dbReference type="Proteomes" id="UP000324738">
    <property type="component" value="Unassembled WGS sequence"/>
</dbReference>
<comment type="caution">
    <text evidence="9">The sequence shown here is derived from an EMBL/GenBank/DDBJ whole genome shotgun (WGS) entry which is preliminary data.</text>
</comment>
<protein>
    <submittedName>
        <fullName evidence="9">Carbohydrate ABC transporter permease</fullName>
    </submittedName>
</protein>
<evidence type="ECO:0000256" key="6">
    <source>
        <dbReference type="ARBA" id="ARBA00023136"/>
    </source>
</evidence>
<keyword evidence="6 7" id="KW-0472">Membrane</keyword>
<evidence type="ECO:0000259" key="8">
    <source>
        <dbReference type="PROSITE" id="PS50928"/>
    </source>
</evidence>
<dbReference type="PANTHER" id="PTHR32243:SF18">
    <property type="entry name" value="INNER MEMBRANE ABC TRANSPORTER PERMEASE PROTEIN YCJP"/>
    <property type="match status" value="1"/>
</dbReference>
<feature type="domain" description="ABC transmembrane type-1" evidence="8">
    <location>
        <begin position="70"/>
        <end position="261"/>
    </location>
</feature>
<feature type="transmembrane region" description="Helical" evidence="7">
    <location>
        <begin position="9"/>
        <end position="30"/>
    </location>
</feature>
<dbReference type="AlphaFoldDB" id="A0A5B0DWR4"/>
<feature type="transmembrane region" description="Helical" evidence="7">
    <location>
        <begin position="74"/>
        <end position="95"/>
    </location>
</feature>
<dbReference type="OrthoDB" id="9804370at2"/>
<name>A0A5B0DWR4_9HYPH</name>
<feature type="transmembrane region" description="Helical" evidence="7">
    <location>
        <begin position="135"/>
        <end position="157"/>
    </location>
</feature>
<gene>
    <name evidence="9" type="ORF">FPY71_09760</name>
</gene>
<evidence type="ECO:0000313" key="10">
    <source>
        <dbReference type="Proteomes" id="UP000324738"/>
    </source>
</evidence>
<evidence type="ECO:0000256" key="5">
    <source>
        <dbReference type="ARBA" id="ARBA00022989"/>
    </source>
</evidence>
<evidence type="ECO:0000256" key="1">
    <source>
        <dbReference type="ARBA" id="ARBA00004651"/>
    </source>
</evidence>
<dbReference type="CDD" id="cd06261">
    <property type="entry name" value="TM_PBP2"/>
    <property type="match status" value="1"/>
</dbReference>
<organism evidence="9 10">
    <name type="scientific">Aureimonas fodinaquatilis</name>
    <dbReference type="NCBI Taxonomy" id="2565783"/>
    <lineage>
        <taxon>Bacteria</taxon>
        <taxon>Pseudomonadati</taxon>
        <taxon>Pseudomonadota</taxon>
        <taxon>Alphaproteobacteria</taxon>
        <taxon>Hyphomicrobiales</taxon>
        <taxon>Aurantimonadaceae</taxon>
        <taxon>Aureimonas</taxon>
    </lineage>
</organism>
<dbReference type="InterPro" id="IPR050901">
    <property type="entry name" value="BP-dep_ABC_trans_perm"/>
</dbReference>
<evidence type="ECO:0000313" key="9">
    <source>
        <dbReference type="EMBL" id="KAA0971257.1"/>
    </source>
</evidence>
<dbReference type="InterPro" id="IPR000515">
    <property type="entry name" value="MetI-like"/>
</dbReference>
<dbReference type="EMBL" id="VTWH01000002">
    <property type="protein sequence ID" value="KAA0971257.1"/>
    <property type="molecule type" value="Genomic_DNA"/>
</dbReference>
<dbReference type="InterPro" id="IPR035906">
    <property type="entry name" value="MetI-like_sf"/>
</dbReference>
<keyword evidence="2 7" id="KW-0813">Transport</keyword>
<comment type="subcellular location">
    <subcellularLocation>
        <location evidence="1 7">Cell membrane</location>
        <topology evidence="1 7">Multi-pass membrane protein</topology>
    </subcellularLocation>
</comment>
<dbReference type="GO" id="GO:0005886">
    <property type="term" value="C:plasma membrane"/>
    <property type="evidence" value="ECO:0007669"/>
    <property type="project" value="UniProtKB-SubCell"/>
</dbReference>
<dbReference type="Pfam" id="PF00528">
    <property type="entry name" value="BPD_transp_1"/>
    <property type="match status" value="1"/>
</dbReference>
<feature type="transmembrane region" description="Helical" evidence="7">
    <location>
        <begin position="186"/>
        <end position="207"/>
    </location>
</feature>
<evidence type="ECO:0000256" key="7">
    <source>
        <dbReference type="RuleBase" id="RU363032"/>
    </source>
</evidence>
<evidence type="ECO:0000256" key="3">
    <source>
        <dbReference type="ARBA" id="ARBA00022475"/>
    </source>
</evidence>